<protein>
    <submittedName>
        <fullName evidence="1">Aldolase</fullName>
    </submittedName>
</protein>
<accession>A0A1J5DRQ6</accession>
<dbReference type="GO" id="GO:0005975">
    <property type="term" value="P:carbohydrate metabolic process"/>
    <property type="evidence" value="ECO:0007669"/>
    <property type="project" value="InterPro"/>
</dbReference>
<dbReference type="InterPro" id="IPR000771">
    <property type="entry name" value="FBA_II"/>
</dbReference>
<proteinExistence type="predicted"/>
<dbReference type="Gene3D" id="3.20.20.70">
    <property type="entry name" value="Aldolase class I"/>
    <property type="match status" value="1"/>
</dbReference>
<organism evidence="1 2">
    <name type="scientific">Candidatus Desantisbacteria bacterium CG2_30_40_21</name>
    <dbReference type="NCBI Taxonomy" id="1817895"/>
    <lineage>
        <taxon>Bacteria</taxon>
        <taxon>Candidatus Desantisiibacteriota</taxon>
    </lineage>
</organism>
<dbReference type="PANTHER" id="PTHR30304">
    <property type="entry name" value="D-TAGATOSE-1,6-BISPHOSPHATE ALDOLASE"/>
    <property type="match status" value="1"/>
</dbReference>
<sequence>MYQSIQEIKNALSGRVRIRKDGVDMLEGITFQERLIDSLVYSAVFNDDPEVKNACEWIIWETGIELGVYAASISELYKAKGKGEIPHKTIPAINIRSLTYDTARALIRSAKRNHTGAFILEIARSEIDYTLQSPSEYATVIIAAAIAERYQGPIFLQGDHFQIKQDKYKKDPQKELSSLKQLIKKSVDAGFYNIDIDTSTMVDMDQPTVLAQQENNIRLTAEILSYIRGIEPIGITISIGGEIGEIGGTNSTEEELREYIKGLQGELESGLAGISKISIQTGTVHGGIPLSDGTLAQVRLDFDTLSRLSHIAIEEFGLAGAVQHGASTLPIDTFHKFPDTNTAEIHLATQFQNILYEMLPMGLKDEIYEYLQENFGEERKEGQSEEQFIYKVRKKGLGPFKQKIWDLHAGVRTSIGNKFEEQFDIIFEKLRVTNTMDMVRKTIKPVLVHKHNPMG</sequence>
<gene>
    <name evidence="1" type="ORF">AUJ95_06365</name>
</gene>
<dbReference type="GO" id="GO:0008270">
    <property type="term" value="F:zinc ion binding"/>
    <property type="evidence" value="ECO:0007669"/>
    <property type="project" value="InterPro"/>
</dbReference>
<evidence type="ECO:0000313" key="2">
    <source>
        <dbReference type="Proteomes" id="UP000183085"/>
    </source>
</evidence>
<dbReference type="EMBL" id="MNYI01000172">
    <property type="protein sequence ID" value="OIP38753.1"/>
    <property type="molecule type" value="Genomic_DNA"/>
</dbReference>
<dbReference type="STRING" id="1817895.AUJ95_06365"/>
<comment type="caution">
    <text evidence="1">The sequence shown here is derived from an EMBL/GenBank/DDBJ whole genome shotgun (WGS) entry which is preliminary data.</text>
</comment>
<dbReference type="PANTHER" id="PTHR30304:SF0">
    <property type="entry name" value="D-TAGATOSE-1,6-BISPHOSPHATE ALDOLASE SUBUNIT GATY-RELATED"/>
    <property type="match status" value="1"/>
</dbReference>
<name>A0A1J5DRQ6_9BACT</name>
<dbReference type="Pfam" id="PF01116">
    <property type="entry name" value="F_bP_aldolase"/>
    <property type="match status" value="1"/>
</dbReference>
<dbReference type="Proteomes" id="UP000183085">
    <property type="component" value="Unassembled WGS sequence"/>
</dbReference>
<evidence type="ECO:0000313" key="1">
    <source>
        <dbReference type="EMBL" id="OIP38753.1"/>
    </source>
</evidence>
<reference evidence="1 2" key="1">
    <citation type="journal article" date="2016" name="Environ. Microbiol.">
        <title>Genomic resolution of a cold subsurface aquifer community provides metabolic insights for novel microbes adapted to high CO concentrations.</title>
        <authorList>
            <person name="Probst A.J."/>
            <person name="Castelle C.J."/>
            <person name="Singh A."/>
            <person name="Brown C.T."/>
            <person name="Anantharaman K."/>
            <person name="Sharon I."/>
            <person name="Hug L.A."/>
            <person name="Burstein D."/>
            <person name="Emerson J.B."/>
            <person name="Thomas B.C."/>
            <person name="Banfield J.F."/>
        </authorList>
    </citation>
    <scope>NUCLEOTIDE SEQUENCE [LARGE SCALE GENOMIC DNA]</scope>
    <source>
        <strain evidence="1">CG2_30_40_21</strain>
    </source>
</reference>
<dbReference type="SUPFAM" id="SSF51569">
    <property type="entry name" value="Aldolase"/>
    <property type="match status" value="1"/>
</dbReference>
<dbReference type="InterPro" id="IPR050246">
    <property type="entry name" value="Class_II_FBP_aldolase"/>
</dbReference>
<dbReference type="AlphaFoldDB" id="A0A1J5DRQ6"/>
<dbReference type="GO" id="GO:0016832">
    <property type="term" value="F:aldehyde-lyase activity"/>
    <property type="evidence" value="ECO:0007669"/>
    <property type="project" value="InterPro"/>
</dbReference>
<dbReference type="InterPro" id="IPR013785">
    <property type="entry name" value="Aldolase_TIM"/>
</dbReference>